<dbReference type="EMBL" id="CP151509">
    <property type="protein sequence ID" value="WZN64297.1"/>
    <property type="molecule type" value="Genomic_DNA"/>
</dbReference>
<name>A0AAX4PD64_9CHLO</name>
<dbReference type="Gene3D" id="3.80.10.10">
    <property type="entry name" value="Ribonuclease Inhibitor"/>
    <property type="match status" value="1"/>
</dbReference>
<evidence type="ECO:0000256" key="4">
    <source>
        <dbReference type="SAM" id="SignalP"/>
    </source>
</evidence>
<comment type="subcellular location">
    <subcellularLocation>
        <location evidence="1">Cytoplasm</location>
        <location evidence="1">Cytoskeleton</location>
        <location evidence="1">Cilium axoneme</location>
    </subcellularLocation>
</comment>
<evidence type="ECO:0000256" key="1">
    <source>
        <dbReference type="ARBA" id="ARBA00004430"/>
    </source>
</evidence>
<proteinExistence type="predicted"/>
<reference evidence="5 6" key="1">
    <citation type="submission" date="2024-03" db="EMBL/GenBank/DDBJ databases">
        <title>Complete genome sequence of the green alga Chloropicon roscoffensis RCC1871.</title>
        <authorList>
            <person name="Lemieux C."/>
            <person name="Pombert J.-F."/>
            <person name="Otis C."/>
            <person name="Turmel M."/>
        </authorList>
    </citation>
    <scope>NUCLEOTIDE SEQUENCE [LARGE SCALE GENOMIC DNA]</scope>
    <source>
        <strain evidence="5 6">RCC1871</strain>
    </source>
</reference>
<dbReference type="Gene3D" id="3.30.70.1230">
    <property type="entry name" value="Nucleotide cyclase"/>
    <property type="match status" value="3"/>
</dbReference>
<feature type="signal peptide" evidence="4">
    <location>
        <begin position="1"/>
        <end position="40"/>
    </location>
</feature>
<dbReference type="PROSITE" id="PS51450">
    <property type="entry name" value="LRR"/>
    <property type="match status" value="1"/>
</dbReference>
<evidence type="ECO:0000313" key="5">
    <source>
        <dbReference type="EMBL" id="WZN64297.1"/>
    </source>
</evidence>
<accession>A0AAX4PD64</accession>
<dbReference type="SUPFAM" id="SSF52058">
    <property type="entry name" value="L domain-like"/>
    <property type="match status" value="1"/>
</dbReference>
<feature type="transmembrane region" description="Helical" evidence="3">
    <location>
        <begin position="613"/>
        <end position="641"/>
    </location>
</feature>
<feature type="chain" id="PRO_5043904157" description="Adenylate cyclase" evidence="4">
    <location>
        <begin position="41"/>
        <end position="1576"/>
    </location>
</feature>
<keyword evidence="6" id="KW-1185">Reference proteome</keyword>
<keyword evidence="3" id="KW-0472">Membrane</keyword>
<dbReference type="PANTHER" id="PTHR48010:SF58">
    <property type="entry name" value="RECEPTOR PROTEIN KINASE-LIKE PROTEIN ZAR1"/>
    <property type="match status" value="1"/>
</dbReference>
<keyword evidence="3" id="KW-1133">Transmembrane helix</keyword>
<evidence type="ECO:0008006" key="7">
    <source>
        <dbReference type="Google" id="ProtNLM"/>
    </source>
</evidence>
<dbReference type="PANTHER" id="PTHR48010">
    <property type="entry name" value="OS05G0588300 PROTEIN"/>
    <property type="match status" value="1"/>
</dbReference>
<keyword evidence="3" id="KW-0812">Transmembrane</keyword>
<dbReference type="InterPro" id="IPR050994">
    <property type="entry name" value="At_inactive_RLKs"/>
</dbReference>
<evidence type="ECO:0000256" key="2">
    <source>
        <dbReference type="SAM" id="MobiDB-lite"/>
    </source>
</evidence>
<feature type="compositionally biased region" description="Polar residues" evidence="2">
    <location>
        <begin position="769"/>
        <end position="790"/>
    </location>
</feature>
<feature type="compositionally biased region" description="Polar residues" evidence="2">
    <location>
        <begin position="1009"/>
        <end position="1026"/>
    </location>
</feature>
<evidence type="ECO:0000256" key="3">
    <source>
        <dbReference type="SAM" id="Phobius"/>
    </source>
</evidence>
<protein>
    <recommendedName>
        <fullName evidence="7">Adenylate cyclase</fullName>
    </recommendedName>
</protein>
<keyword evidence="4" id="KW-0732">Signal</keyword>
<dbReference type="GO" id="GO:0005930">
    <property type="term" value="C:axoneme"/>
    <property type="evidence" value="ECO:0007669"/>
    <property type="project" value="UniProtKB-SubCell"/>
</dbReference>
<feature type="region of interest" description="Disordered" evidence="2">
    <location>
        <begin position="769"/>
        <end position="795"/>
    </location>
</feature>
<feature type="region of interest" description="Disordered" evidence="2">
    <location>
        <begin position="997"/>
        <end position="1045"/>
    </location>
</feature>
<dbReference type="SUPFAM" id="SSF55073">
    <property type="entry name" value="Nucleotide cyclase"/>
    <property type="match status" value="1"/>
</dbReference>
<evidence type="ECO:0000313" key="6">
    <source>
        <dbReference type="Proteomes" id="UP001472866"/>
    </source>
</evidence>
<dbReference type="InterPro" id="IPR029787">
    <property type="entry name" value="Nucleotide_cyclase"/>
</dbReference>
<dbReference type="InterPro" id="IPR001611">
    <property type="entry name" value="Leu-rich_rpt"/>
</dbReference>
<sequence length="1576" mass="172957">MRERARDAPSASPSKLGRRGFGSALLFALLVLGATSRAATQATDGILLESPRVDPGRALNCTKNEKVYEVASLLIRANGSQSGDGGGNALWRPENGLSLSELCELQGVTCLRNCSVFSKEDLLAPLCNETSGPSWSPPTFGSDRFGSVDLRDLLSNSTNRAQTLISYCVTGLNLGGFGLNGDLKSFGWLTGLRKLNLTDNDITGTLGDLSSLTKLEMLNVNKNRIEGNFTGVSNPSLRFLYAEYNNLTGTLSGVENLKSLELLDLTSNKIGGTIDYLSPMDDLNTVILWRNKLTGNIDAMKNMSKLLVLNVGYNNLSGALPQDDFIDSIVVLVITNNNFGKVGNSLVNMRNIQFVDLSANNFTDKINDLLDLSSGWIGSMDLRRNDFQGVIQPDSLDDIENLELFLLDENPKVTGRLVPSLDNFQRLLCRTQNQTIYYTIDDGFSSSIEATDSPYFKVARAFISLDPGCTDILHWVTTLQFQVEIPREAKKIYFCFAEPRGKFMLDFATKAAMKFNITYHAQMNSCGVEAKQEGQGLGGQQATDGDFIAVSLPVSTCNPAAEDYENSIIKLLLLIRGTYADGTNRGNRQDFTMNVKIKSEPLPLNTGAELATFISLVVIFSLLAMALAIVVIVTVRMYFAYQKEQKYGKMKKNAESAFVKSRAEAKLQLDKDSCIVFTDIQNSTVLRDTSSQLYNKIILVHDGVIRKLAARLGGLELATEGDGFVIWFNNVPNATIFCMELQHELMECSWSPKVTKLCNMAYGESNTSQKNVRSKTFSSLRSQGSENSQGSKRDQPTLWRRIQKKYAKILFRTDKEKCFNGPRVRCGVHVVRSGMNTIKNQTLGVYSFSGPDFEHGRKVCDMGHGGQVLVSDQAQSVILDSLNETHFPQIWHWGGYTFDDEDNAEIHHIYEVAPSQGVLKRRNFESLRGHIQVAYPPGVHMSTRKLPTEDAIIVSATVKDAQLSKAAYDIADSLISDMQQRFWGWRIVPEDMVQSQMPGRNSKYFSRPGRTSVSQRSTSYERSQSLGKEKDATASPSRGSDRAGTGLGLIEEHSFQQHDTTERWLFAFAKPEDALRFALCCQLELVYANWPKHIKDRFKKELTAEKAPLWNGLPVAFAVHVSKFPAFDHAKSLELMPQKSFDMRPPSKKNLTLCNPSKNSMLYSSRATVSQAMSILDNIALDGQVVVTSELIQSMQVPMSSIGDPVVEHLGRVAVKEFKSSVDVYQVLPVELAGRRFPNLADTMVSGHLLSVGARRAPEPKIGLSFVFVFTVSTDEGSQDGHGRAIGAFSSSSIFDGEQLQVLLSKYGGYLVDEVSMSNMVLAFEEAEGAALFCAAVQRSLAVCKRRLSEAALERASGEAMDFAGEPESGNVGEGGAGRAGDSAANLLRDPGEAVTKGIKMGIASIRTTAEVHDVFLGIDTTTGRRRYGTPVLNMASRVAKSAATGQILMVGGVRAKDTSPWGSGKRTQMIRDIENAAEEHGVRILDHGYHRVRGFGETPRLLYELRCAEAEGWCLAESGFQGDYIEPASTGRRSSFGGSLSLEQGKAPSQRPSKRKAFVAALTGSGLYNSDGDEV</sequence>
<organism evidence="5 6">
    <name type="scientific">Chloropicon roscoffensis</name>
    <dbReference type="NCBI Taxonomy" id="1461544"/>
    <lineage>
        <taxon>Eukaryota</taxon>
        <taxon>Viridiplantae</taxon>
        <taxon>Chlorophyta</taxon>
        <taxon>Chloropicophyceae</taxon>
        <taxon>Chloropicales</taxon>
        <taxon>Chloropicaceae</taxon>
        <taxon>Chloropicon</taxon>
    </lineage>
</organism>
<dbReference type="InterPro" id="IPR032675">
    <property type="entry name" value="LRR_dom_sf"/>
</dbReference>
<feature type="region of interest" description="Disordered" evidence="2">
    <location>
        <begin position="1536"/>
        <end position="1556"/>
    </location>
</feature>
<dbReference type="Proteomes" id="UP001472866">
    <property type="component" value="Chromosome 09"/>
</dbReference>
<gene>
    <name evidence="5" type="ORF">HKI87_09g58530</name>
</gene>